<sequence length="317" mass="34879">MPLEEPSLSDVALVCAADGGYFGLLSGLVRSLKADPTARRMALSVLDLGLDPEHVGWLEGQGATVRAPDWDLDFPGRDGFPRWFRAMTARPFLPRHFPGHAVYLWIDSDAWVQDGTVLAHYVAAARQGKLAIVPELDRAYFNHYRRPKLLGWDQNHKAVAFAYGLAAANRLGRYPILNSGVFALAAEAPHWALWAEALERALNRRRLSRLSTDRLMVKIIEQTALNSIVFADWKAPVKRAPATFLPAWANWLCGKATPMFNPASGHLVEPHAPHRPLGVVHLAGAGVQKRTFRLSTPDGGTVETMLTFDAVEAVKAG</sequence>
<dbReference type="SUPFAM" id="SSF53448">
    <property type="entry name" value="Nucleotide-diphospho-sugar transferases"/>
    <property type="match status" value="1"/>
</dbReference>
<reference evidence="2" key="1">
    <citation type="submission" date="2016-10" db="EMBL/GenBank/DDBJ databases">
        <authorList>
            <person name="Varghese N."/>
            <person name="Submissions S."/>
        </authorList>
    </citation>
    <scope>NUCLEOTIDE SEQUENCE [LARGE SCALE GENOMIC DNA]</scope>
    <source>
        <strain evidence="2">930I</strain>
    </source>
</reference>
<dbReference type="Proteomes" id="UP000217076">
    <property type="component" value="Unassembled WGS sequence"/>
</dbReference>
<gene>
    <name evidence="1" type="ORF">SAMN05421742_10941</name>
</gene>
<dbReference type="EMBL" id="FNCV01000009">
    <property type="protein sequence ID" value="SDH65154.1"/>
    <property type="molecule type" value="Genomic_DNA"/>
</dbReference>
<organism evidence="1 2">
    <name type="scientific">Roseospirillum parvum</name>
    <dbReference type="NCBI Taxonomy" id="83401"/>
    <lineage>
        <taxon>Bacteria</taxon>
        <taxon>Pseudomonadati</taxon>
        <taxon>Pseudomonadota</taxon>
        <taxon>Alphaproteobacteria</taxon>
        <taxon>Rhodospirillales</taxon>
        <taxon>Rhodospirillaceae</taxon>
        <taxon>Roseospirillum</taxon>
    </lineage>
</organism>
<name>A0A1G8E5M8_9PROT</name>
<evidence type="ECO:0000313" key="1">
    <source>
        <dbReference type="EMBL" id="SDH65154.1"/>
    </source>
</evidence>
<dbReference type="STRING" id="83401.SAMN05421742_10941"/>
<protein>
    <recommendedName>
        <fullName evidence="3">Lipopolysaccharide biosynthesis protein, LPS:glycosyltransferase</fullName>
    </recommendedName>
</protein>
<dbReference type="InterPro" id="IPR029044">
    <property type="entry name" value="Nucleotide-diphossugar_trans"/>
</dbReference>
<dbReference type="OrthoDB" id="7157498at2"/>
<accession>A0A1G8E5M8</accession>
<keyword evidence="2" id="KW-1185">Reference proteome</keyword>
<evidence type="ECO:0008006" key="3">
    <source>
        <dbReference type="Google" id="ProtNLM"/>
    </source>
</evidence>
<proteinExistence type="predicted"/>
<dbReference type="AlphaFoldDB" id="A0A1G8E5M8"/>
<evidence type="ECO:0000313" key="2">
    <source>
        <dbReference type="Proteomes" id="UP000217076"/>
    </source>
</evidence>
<dbReference type="RefSeq" id="WP_092620776.1">
    <property type="nucleotide sequence ID" value="NZ_FNCV01000009.1"/>
</dbReference>
<dbReference type="Gene3D" id="3.90.550.10">
    <property type="entry name" value="Spore Coat Polysaccharide Biosynthesis Protein SpsA, Chain A"/>
    <property type="match status" value="1"/>
</dbReference>